<dbReference type="Gene3D" id="1.10.357.10">
    <property type="entry name" value="Tetracycline Repressor, domain 2"/>
    <property type="match status" value="1"/>
</dbReference>
<dbReference type="STRING" id="1121393.SAMN02745216_01260"/>
<dbReference type="Pfam" id="PF16925">
    <property type="entry name" value="TetR_C_13"/>
    <property type="match status" value="1"/>
</dbReference>
<dbReference type="PROSITE" id="PS50977">
    <property type="entry name" value="HTH_TETR_2"/>
    <property type="match status" value="1"/>
</dbReference>
<dbReference type="SUPFAM" id="SSF48498">
    <property type="entry name" value="Tetracyclin repressor-like, C-terminal domain"/>
    <property type="match status" value="1"/>
</dbReference>
<dbReference type="EMBL" id="FQZU01000005">
    <property type="protein sequence ID" value="SHJ23160.1"/>
    <property type="molecule type" value="Genomic_DNA"/>
</dbReference>
<dbReference type="PANTHER" id="PTHR47506:SF3">
    <property type="entry name" value="HTH-TYPE TRANSCRIPTIONAL REGULATOR LMRA"/>
    <property type="match status" value="1"/>
</dbReference>
<dbReference type="GO" id="GO:0003677">
    <property type="term" value="F:DNA binding"/>
    <property type="evidence" value="ECO:0007669"/>
    <property type="project" value="UniProtKB-UniRule"/>
</dbReference>
<evidence type="ECO:0000256" key="3">
    <source>
        <dbReference type="ARBA" id="ARBA00023163"/>
    </source>
</evidence>
<evidence type="ECO:0000313" key="7">
    <source>
        <dbReference type="Proteomes" id="UP000183994"/>
    </source>
</evidence>
<dbReference type="Pfam" id="PF00440">
    <property type="entry name" value="TetR_N"/>
    <property type="match status" value="1"/>
</dbReference>
<sequence>MATQELTKAERTRRFIIETAAPIFNKKGFAGTSLSDVTEAAGLTKGSIYGNFKNKDELAMQVFDYNVNLVEQAFIDQMAGAKTSIEKLMGYPLAYRKLFNTFMDNGGCPLINTLVEADDTHEKLLKKALDIIAHWKETIAGIVEKGIVRGEIRRGVNPERIAELLITLFEGGGILSKAAGDRSYFLTSLDHVESIIQSLDVNYIA</sequence>
<evidence type="ECO:0000256" key="2">
    <source>
        <dbReference type="ARBA" id="ARBA00023125"/>
    </source>
</evidence>
<feature type="domain" description="HTH tetR-type" evidence="5">
    <location>
        <begin position="10"/>
        <end position="70"/>
    </location>
</feature>
<evidence type="ECO:0000313" key="6">
    <source>
        <dbReference type="EMBL" id="SHJ23160.1"/>
    </source>
</evidence>
<dbReference type="PANTHER" id="PTHR47506">
    <property type="entry name" value="TRANSCRIPTIONAL REGULATORY PROTEIN"/>
    <property type="match status" value="1"/>
</dbReference>
<dbReference type="OrthoDB" id="9798857at2"/>
<dbReference type="InterPro" id="IPR011075">
    <property type="entry name" value="TetR_C"/>
</dbReference>
<keyword evidence="3" id="KW-0804">Transcription</keyword>
<organism evidence="6 7">
    <name type="scientific">Desulfatibacillum alkenivorans DSM 16219</name>
    <dbReference type="NCBI Taxonomy" id="1121393"/>
    <lineage>
        <taxon>Bacteria</taxon>
        <taxon>Pseudomonadati</taxon>
        <taxon>Thermodesulfobacteriota</taxon>
        <taxon>Desulfobacteria</taxon>
        <taxon>Desulfobacterales</taxon>
        <taxon>Desulfatibacillaceae</taxon>
        <taxon>Desulfatibacillum</taxon>
    </lineage>
</organism>
<dbReference type="RefSeq" id="WP_073474266.1">
    <property type="nucleotide sequence ID" value="NZ_FQZU01000005.1"/>
</dbReference>
<dbReference type="AlphaFoldDB" id="A0A1M6HLZ3"/>
<keyword evidence="1" id="KW-0805">Transcription regulation</keyword>
<feature type="DNA-binding region" description="H-T-H motif" evidence="4">
    <location>
        <begin position="33"/>
        <end position="52"/>
    </location>
</feature>
<keyword evidence="7" id="KW-1185">Reference proteome</keyword>
<name>A0A1M6HLZ3_9BACT</name>
<proteinExistence type="predicted"/>
<reference evidence="7" key="1">
    <citation type="submission" date="2016-11" db="EMBL/GenBank/DDBJ databases">
        <authorList>
            <person name="Varghese N."/>
            <person name="Submissions S."/>
        </authorList>
    </citation>
    <scope>NUCLEOTIDE SEQUENCE [LARGE SCALE GENOMIC DNA]</scope>
    <source>
        <strain evidence="7">DSM 16219</strain>
    </source>
</reference>
<gene>
    <name evidence="6" type="ORF">SAMN02745216_01260</name>
</gene>
<dbReference type="PRINTS" id="PR00455">
    <property type="entry name" value="HTHTETR"/>
</dbReference>
<dbReference type="Proteomes" id="UP000183994">
    <property type="component" value="Unassembled WGS sequence"/>
</dbReference>
<dbReference type="InterPro" id="IPR009057">
    <property type="entry name" value="Homeodomain-like_sf"/>
</dbReference>
<evidence type="ECO:0000256" key="4">
    <source>
        <dbReference type="PROSITE-ProRule" id="PRU00335"/>
    </source>
</evidence>
<accession>A0A1M6HLZ3</accession>
<evidence type="ECO:0000256" key="1">
    <source>
        <dbReference type="ARBA" id="ARBA00023015"/>
    </source>
</evidence>
<protein>
    <submittedName>
        <fullName evidence="6">Transcriptional regulator, TetR family</fullName>
    </submittedName>
</protein>
<dbReference type="InterPro" id="IPR001647">
    <property type="entry name" value="HTH_TetR"/>
</dbReference>
<dbReference type="SUPFAM" id="SSF46689">
    <property type="entry name" value="Homeodomain-like"/>
    <property type="match status" value="1"/>
</dbReference>
<dbReference type="InterPro" id="IPR036271">
    <property type="entry name" value="Tet_transcr_reg_TetR-rel_C_sf"/>
</dbReference>
<keyword evidence="2 4" id="KW-0238">DNA-binding</keyword>
<evidence type="ECO:0000259" key="5">
    <source>
        <dbReference type="PROSITE" id="PS50977"/>
    </source>
</evidence>